<reference evidence="5" key="1">
    <citation type="submission" date="2022-03" db="EMBL/GenBank/DDBJ databases">
        <authorList>
            <person name="Lindestad O."/>
        </authorList>
    </citation>
    <scope>NUCLEOTIDE SEQUENCE</scope>
</reference>
<proteinExistence type="inferred from homology"/>
<dbReference type="SUPFAM" id="SSF53756">
    <property type="entry name" value="UDP-Glycosyltransferase/glycogen phosphorylase"/>
    <property type="match status" value="1"/>
</dbReference>
<evidence type="ECO:0000256" key="4">
    <source>
        <dbReference type="SAM" id="Phobius"/>
    </source>
</evidence>
<dbReference type="AlphaFoldDB" id="A0A8S4RRW4"/>
<dbReference type="InterPro" id="IPR050271">
    <property type="entry name" value="UDP-glycosyltransferase"/>
</dbReference>
<evidence type="ECO:0000256" key="3">
    <source>
        <dbReference type="ARBA" id="ARBA00022679"/>
    </source>
</evidence>
<accession>A0A8S4RRW4</accession>
<dbReference type="FunFam" id="3.40.50.2000:FF:000050">
    <property type="entry name" value="UDP-glucuronosyltransferase"/>
    <property type="match status" value="1"/>
</dbReference>
<keyword evidence="4" id="KW-1133">Transmembrane helix</keyword>
<comment type="similarity">
    <text evidence="1">Belongs to the UDP-glycosyltransferase family.</text>
</comment>
<keyword evidence="4" id="KW-0472">Membrane</keyword>
<dbReference type="OrthoDB" id="5835829at2759"/>
<evidence type="ECO:0000256" key="1">
    <source>
        <dbReference type="ARBA" id="ARBA00009995"/>
    </source>
</evidence>
<organism evidence="5 6">
    <name type="scientific">Pararge aegeria aegeria</name>
    <dbReference type="NCBI Taxonomy" id="348720"/>
    <lineage>
        <taxon>Eukaryota</taxon>
        <taxon>Metazoa</taxon>
        <taxon>Ecdysozoa</taxon>
        <taxon>Arthropoda</taxon>
        <taxon>Hexapoda</taxon>
        <taxon>Insecta</taxon>
        <taxon>Pterygota</taxon>
        <taxon>Neoptera</taxon>
        <taxon>Endopterygota</taxon>
        <taxon>Lepidoptera</taxon>
        <taxon>Glossata</taxon>
        <taxon>Ditrysia</taxon>
        <taxon>Papilionoidea</taxon>
        <taxon>Nymphalidae</taxon>
        <taxon>Satyrinae</taxon>
        <taxon>Satyrini</taxon>
        <taxon>Parargina</taxon>
        <taxon>Pararge</taxon>
    </lineage>
</organism>
<dbReference type="Pfam" id="PF00201">
    <property type="entry name" value="UDPGT"/>
    <property type="match status" value="1"/>
</dbReference>
<dbReference type="GO" id="GO:0008194">
    <property type="term" value="F:UDP-glycosyltransferase activity"/>
    <property type="evidence" value="ECO:0007669"/>
    <property type="project" value="InterPro"/>
</dbReference>
<keyword evidence="3" id="KW-0808">Transferase</keyword>
<evidence type="ECO:0000256" key="2">
    <source>
        <dbReference type="ARBA" id="ARBA00022676"/>
    </source>
</evidence>
<feature type="transmembrane region" description="Helical" evidence="4">
    <location>
        <begin position="421"/>
        <end position="445"/>
    </location>
</feature>
<keyword evidence="4" id="KW-0812">Transmembrane</keyword>
<dbReference type="EMBL" id="CAKXAJ010025571">
    <property type="protein sequence ID" value="CAH2241070.1"/>
    <property type="molecule type" value="Genomic_DNA"/>
</dbReference>
<name>A0A8S4RRW4_9NEOP</name>
<keyword evidence="2" id="KW-0328">Glycosyltransferase</keyword>
<sequence length="486" mass="55112">MTPKKNPPSNVEEISLAGTIPELTNNLTKQQYSFKPDSIRNLEQIMLECVHSCEIVSQNPAVRALVNSSKTFDLVIVEVFGSECFLPFGKRFKAPVVGLLSSVLLPWVNEQLGNPEGTAYIPAYMMGYGQRMNVWERLINTAAVVWAKMMYRNKSQIPSQVIADRLFGPGPKLEALAQNYSLVLSNSHFSINEVRPLVPALVEVGGLHLDNTQTMSKELKRLLGNAHEGIIYWSFGSMSRIETIPSEKLAQIFTAISELSQTVLVRLNRKMLAKVTNVTVPDNVYTMDWIPQYKTLCHPNVKLFISHGGLLGTQEAVACGVPTLMVPLYADQALNGRAMSDRGVARVISLRDSTTDDWREAFHDLLANNRYKENALRLKNIFLDRLSPPLETGVYWIEYVLRHKGASHLRSPALDLSYAQYLLIDVIALSIAATSLTIFILHILFRYLCTRCIRWWPKEVILEKRLFRRNISPFHCFLWIYKVKMN</sequence>
<protein>
    <submittedName>
        <fullName evidence="5">Jg13128 protein</fullName>
    </submittedName>
</protein>
<evidence type="ECO:0000313" key="6">
    <source>
        <dbReference type="Proteomes" id="UP000838756"/>
    </source>
</evidence>
<dbReference type="Gene3D" id="3.40.50.2000">
    <property type="entry name" value="Glycogen Phosphorylase B"/>
    <property type="match status" value="1"/>
</dbReference>
<gene>
    <name evidence="5" type="primary">jg13128</name>
    <name evidence="5" type="ORF">PAEG_LOCUS17535</name>
</gene>
<evidence type="ECO:0000313" key="5">
    <source>
        <dbReference type="EMBL" id="CAH2241070.1"/>
    </source>
</evidence>
<dbReference type="PANTHER" id="PTHR48043">
    <property type="entry name" value="EG:EG0003.4 PROTEIN-RELATED"/>
    <property type="match status" value="1"/>
</dbReference>
<dbReference type="InterPro" id="IPR002213">
    <property type="entry name" value="UDP_glucos_trans"/>
</dbReference>
<dbReference type="Proteomes" id="UP000838756">
    <property type="component" value="Unassembled WGS sequence"/>
</dbReference>
<comment type="caution">
    <text evidence="5">The sequence shown here is derived from an EMBL/GenBank/DDBJ whole genome shotgun (WGS) entry which is preliminary data.</text>
</comment>
<dbReference type="PANTHER" id="PTHR48043:SF145">
    <property type="entry name" value="FI06409P-RELATED"/>
    <property type="match status" value="1"/>
</dbReference>
<dbReference type="CDD" id="cd03784">
    <property type="entry name" value="GT1_Gtf-like"/>
    <property type="match status" value="1"/>
</dbReference>
<keyword evidence="6" id="KW-1185">Reference proteome</keyword>